<dbReference type="InParanoid" id="A3LW64"/>
<dbReference type="RefSeq" id="XP_001384944.2">
    <property type="nucleotide sequence ID" value="XM_001384907.1"/>
</dbReference>
<organism evidence="1 2">
    <name type="scientific">Scheffersomyces stipitis (strain ATCC 58785 / CBS 6054 / NBRC 10063 / NRRL Y-11545)</name>
    <name type="common">Yeast</name>
    <name type="synonym">Pichia stipitis</name>
    <dbReference type="NCBI Taxonomy" id="322104"/>
    <lineage>
        <taxon>Eukaryota</taxon>
        <taxon>Fungi</taxon>
        <taxon>Dikarya</taxon>
        <taxon>Ascomycota</taxon>
        <taxon>Saccharomycotina</taxon>
        <taxon>Pichiomycetes</taxon>
        <taxon>Debaryomycetaceae</taxon>
        <taxon>Scheffersomyces</taxon>
    </lineage>
</organism>
<name>A3LW64_PICST</name>
<dbReference type="STRING" id="322104.A3LW64"/>
<feature type="non-terminal residue" evidence="1">
    <location>
        <position position="275"/>
    </location>
</feature>
<accession>A3LW64</accession>
<evidence type="ECO:0000313" key="1">
    <source>
        <dbReference type="EMBL" id="ABN66915.2"/>
    </source>
</evidence>
<dbReference type="GO" id="GO:0005975">
    <property type="term" value="P:carbohydrate metabolic process"/>
    <property type="evidence" value="ECO:0007669"/>
    <property type="project" value="InterPro"/>
</dbReference>
<evidence type="ECO:0000313" key="2">
    <source>
        <dbReference type="Proteomes" id="UP000002258"/>
    </source>
</evidence>
<dbReference type="HOGENOM" id="CLU_034119_0_0_1"/>
<protein>
    <submittedName>
        <fullName evidence="1">Uncharacterized protein</fullName>
    </submittedName>
</protein>
<keyword evidence="2" id="KW-1185">Reference proteome</keyword>
<proteinExistence type="predicted"/>
<dbReference type="InterPro" id="IPR008928">
    <property type="entry name" value="6-hairpin_glycosidase_sf"/>
</dbReference>
<dbReference type="eggNOG" id="ENOG502TCPB">
    <property type="taxonomic scope" value="Eukaryota"/>
</dbReference>
<dbReference type="EMBL" id="CP000499">
    <property type="protein sequence ID" value="ABN66915.2"/>
    <property type="molecule type" value="Genomic_DNA"/>
</dbReference>
<dbReference type="KEGG" id="pic:PICST_59845"/>
<dbReference type="InterPro" id="IPR005198">
    <property type="entry name" value="Glyco_hydro_76"/>
</dbReference>
<dbReference type="PANTHER" id="PTHR47791">
    <property type="entry name" value="MEIOTICALLY UP-REGULATED GENE 191 PROTEIN"/>
    <property type="match status" value="1"/>
</dbReference>
<dbReference type="AlphaFoldDB" id="A3LW64"/>
<dbReference type="OrthoDB" id="9984024at2759"/>
<dbReference type="GeneID" id="4839542"/>
<dbReference type="PANTHER" id="PTHR47791:SF3">
    <property type="entry name" value="MEIOTICALLY UP-REGULATED GENE 191 PROTEIN"/>
    <property type="match status" value="1"/>
</dbReference>
<dbReference type="Pfam" id="PF03663">
    <property type="entry name" value="Glyco_hydro_76"/>
    <property type="match status" value="1"/>
</dbReference>
<gene>
    <name evidence="1" type="ORF">PICST_59845</name>
</gene>
<sequence>FNAYSAFEASTDATWNLFWNSGQHSLSLNDASCPGSTFAYPSVWDVAVAGTAFTNSGNTERLNDVAQNLLQYRRGDGWFSASTAKDDDIYVDDNAQILWVFVDAYKATNNGDYLSIAQRTMDLIRSQWNSNIGGIQWNKDGDYIASISTSEAALAAVKLYEVAPDSNLLDFAQHCLNWLYTNLQDPNDHLFFDGISLPSGDVNQGKLTYTVGSVLSTLAYLNKFTGESSFLDTAVTLGNAAAGGSGAFYGSNGYWNNQMKYSHLLFAGIADILKL</sequence>
<dbReference type="Proteomes" id="UP000002258">
    <property type="component" value="Chromosome 5"/>
</dbReference>
<dbReference type="Gene3D" id="1.50.10.20">
    <property type="match status" value="1"/>
</dbReference>
<dbReference type="SUPFAM" id="SSF48208">
    <property type="entry name" value="Six-hairpin glycosidases"/>
    <property type="match status" value="1"/>
</dbReference>
<dbReference type="InterPro" id="IPR053169">
    <property type="entry name" value="MUG_Protein"/>
</dbReference>
<feature type="non-terminal residue" evidence="1">
    <location>
        <position position="1"/>
    </location>
</feature>
<reference evidence="1 2" key="1">
    <citation type="journal article" date="2007" name="Nat. Biotechnol.">
        <title>Genome sequence of the lignocellulose-bioconverting and xylose-fermenting yeast Pichia stipitis.</title>
        <authorList>
            <person name="Jeffries T.W."/>
            <person name="Grigoriev I.V."/>
            <person name="Grimwood J."/>
            <person name="Laplaza J.M."/>
            <person name="Aerts A."/>
            <person name="Salamov A."/>
            <person name="Schmutz J."/>
            <person name="Lindquist E."/>
            <person name="Dehal P."/>
            <person name="Shapiro H."/>
            <person name="Jin Y.S."/>
            <person name="Passoth V."/>
            <person name="Richardson P.M."/>
        </authorList>
    </citation>
    <scope>NUCLEOTIDE SEQUENCE [LARGE SCALE GENOMIC DNA]</scope>
    <source>
        <strain evidence="2">ATCC 58785 / CBS 6054 / NBRC 10063 / NRRL Y-11545</strain>
    </source>
</reference>
<dbReference type="OMA" id="AAINSTW"/>